<feature type="transmembrane region" description="Helical" evidence="1">
    <location>
        <begin position="108"/>
        <end position="133"/>
    </location>
</feature>
<name>A0A3A1TWW6_9MICO</name>
<dbReference type="AlphaFoldDB" id="A0A3A1TWW6"/>
<evidence type="ECO:0000256" key="1">
    <source>
        <dbReference type="SAM" id="Phobius"/>
    </source>
</evidence>
<feature type="transmembrane region" description="Helical" evidence="1">
    <location>
        <begin position="336"/>
        <end position="359"/>
    </location>
</feature>
<evidence type="ECO:0000313" key="3">
    <source>
        <dbReference type="Proteomes" id="UP000265742"/>
    </source>
</evidence>
<dbReference type="Proteomes" id="UP000265742">
    <property type="component" value="Unassembled WGS sequence"/>
</dbReference>
<feature type="transmembrane region" description="Helical" evidence="1">
    <location>
        <begin position="164"/>
        <end position="182"/>
    </location>
</feature>
<dbReference type="EMBL" id="QXTG01000002">
    <property type="protein sequence ID" value="RIX28299.1"/>
    <property type="molecule type" value="Genomic_DNA"/>
</dbReference>
<accession>A0A3A1TWW6</accession>
<keyword evidence="1" id="KW-0472">Membrane</keyword>
<dbReference type="RefSeq" id="WP_119482609.1">
    <property type="nucleotide sequence ID" value="NZ_QXTG01000002.1"/>
</dbReference>
<proteinExistence type="predicted"/>
<organism evidence="2 3">
    <name type="scientific">Amnibacterium setariae</name>
    <dbReference type="NCBI Taxonomy" id="2306585"/>
    <lineage>
        <taxon>Bacteria</taxon>
        <taxon>Bacillati</taxon>
        <taxon>Actinomycetota</taxon>
        <taxon>Actinomycetes</taxon>
        <taxon>Micrococcales</taxon>
        <taxon>Microbacteriaceae</taxon>
        <taxon>Amnibacterium</taxon>
    </lineage>
</organism>
<reference evidence="3" key="1">
    <citation type="submission" date="2018-09" db="EMBL/GenBank/DDBJ databases">
        <authorList>
            <person name="Kim I."/>
        </authorList>
    </citation>
    <scope>NUCLEOTIDE SEQUENCE [LARGE SCALE GENOMIC DNA]</scope>
    <source>
        <strain evidence="3">DD4a</strain>
    </source>
</reference>
<feature type="transmembrane region" description="Helical" evidence="1">
    <location>
        <begin position="28"/>
        <end position="48"/>
    </location>
</feature>
<feature type="transmembrane region" description="Helical" evidence="1">
    <location>
        <begin position="231"/>
        <end position="256"/>
    </location>
</feature>
<feature type="transmembrane region" description="Helical" evidence="1">
    <location>
        <begin position="68"/>
        <end position="88"/>
    </location>
</feature>
<keyword evidence="3" id="KW-1185">Reference proteome</keyword>
<comment type="caution">
    <text evidence="2">The sequence shown here is derived from an EMBL/GenBank/DDBJ whole genome shotgun (WGS) entry which is preliminary data.</text>
</comment>
<feature type="transmembrane region" description="Helical" evidence="1">
    <location>
        <begin position="371"/>
        <end position="395"/>
    </location>
</feature>
<feature type="transmembrane region" description="Helical" evidence="1">
    <location>
        <begin position="313"/>
        <end position="330"/>
    </location>
</feature>
<evidence type="ECO:0000313" key="2">
    <source>
        <dbReference type="EMBL" id="RIX28299.1"/>
    </source>
</evidence>
<sequence length="643" mass="64291">MEAQGRRRETSRHRSPSRFALPRPVGRAAAVLTPVLSLLPAVVLLVVVQSLSPVAQRVPTGAARFDLAGAWLASAPGALAGTTSWLPAPTLGRLQLGGLLHLLQGGTVQGVLAAAHGAMLLLAVAQAVLVWWVLRRLGAGGVAAGLATAVFGVASIAVEAHATVSAVAVAAVWLLLAVGLALGRTVPALVAAGVSAAVAAASAPVVLLAVAPLAVLLVLRLRGRTGEARHPLVAAGAGFGAGAVLLAGGMAAVAALPATAATARLDALTSAEPPGAGFGAAAGALWLRVDPVSLVVALAAVVLAVVGARDRGVAVVAAVLALAAFWPLGGDAAVPLVLLLPVVAAATARAADVGVAALGHPMFVRSVLGSAWLTAVGAVLVTAVVVWLVGLTGLVRGPDQPLARAERWIRTSVPAGQTVLVPLGAWPDLAASGRADVGWYAALPDGVPSSPSWRRADYVVVDAALADRPTGAAAAALDRSAEAASFGTGATRLAVRAVRAPAEEAAPPQPTTAAGREAARIRRTVGAQLAGNPRVEVAGQDRARLLQGQVDTRIALVLAQFVTAHSITISGFGTVPGDDSGVRTAVTVSEIDGRRVPGDGTKTGVLLRFLSDLRGDFATRSIDATDDGITAVFAPDPDLVPNG</sequence>
<feature type="transmembrane region" description="Helical" evidence="1">
    <location>
        <begin position="139"/>
        <end position="157"/>
    </location>
</feature>
<keyword evidence="1" id="KW-0812">Transmembrane</keyword>
<dbReference type="OrthoDB" id="3207667at2"/>
<keyword evidence="1" id="KW-1133">Transmembrane helix</keyword>
<gene>
    <name evidence="2" type="ORF">D1781_12680</name>
</gene>
<evidence type="ECO:0008006" key="4">
    <source>
        <dbReference type="Google" id="ProtNLM"/>
    </source>
</evidence>
<feature type="transmembrane region" description="Helical" evidence="1">
    <location>
        <begin position="188"/>
        <end position="219"/>
    </location>
</feature>
<protein>
    <recommendedName>
        <fullName evidence="4">Glycosyltransferase RgtA/B/C/D-like domain-containing protein</fullName>
    </recommendedName>
</protein>
<feature type="transmembrane region" description="Helical" evidence="1">
    <location>
        <begin position="276"/>
        <end position="306"/>
    </location>
</feature>